<feature type="region of interest" description="Disordered" evidence="1">
    <location>
        <begin position="30"/>
        <end position="82"/>
    </location>
</feature>
<dbReference type="PROSITE" id="PS51257">
    <property type="entry name" value="PROKAR_LIPOPROTEIN"/>
    <property type="match status" value="1"/>
</dbReference>
<dbReference type="InterPro" id="IPR022601">
    <property type="entry name" value="DUF3160"/>
</dbReference>
<evidence type="ECO:0000256" key="1">
    <source>
        <dbReference type="SAM" id="MobiDB-lite"/>
    </source>
</evidence>
<comment type="caution">
    <text evidence="2">The sequence shown here is derived from an EMBL/GenBank/DDBJ whole genome shotgun (WGS) entry which is preliminary data.</text>
</comment>
<dbReference type="RefSeq" id="WP_197661038.1">
    <property type="nucleotide sequence ID" value="NZ_JAEAGR010000006.1"/>
</dbReference>
<organism evidence="2 3">
    <name type="scientific">Mobilitalea sibirica</name>
    <dbReference type="NCBI Taxonomy" id="1462919"/>
    <lineage>
        <taxon>Bacteria</taxon>
        <taxon>Bacillati</taxon>
        <taxon>Bacillota</taxon>
        <taxon>Clostridia</taxon>
        <taxon>Lachnospirales</taxon>
        <taxon>Lachnospiraceae</taxon>
        <taxon>Mobilitalea</taxon>
    </lineage>
</organism>
<protein>
    <submittedName>
        <fullName evidence="2">DUF3160 domain-containing protein</fullName>
    </submittedName>
</protein>
<evidence type="ECO:0000313" key="2">
    <source>
        <dbReference type="EMBL" id="MBH1940819.1"/>
    </source>
</evidence>
<keyword evidence="3" id="KW-1185">Reference proteome</keyword>
<feature type="compositionally biased region" description="Basic and acidic residues" evidence="1">
    <location>
        <begin position="40"/>
        <end position="65"/>
    </location>
</feature>
<evidence type="ECO:0000313" key="3">
    <source>
        <dbReference type="Proteomes" id="UP000623269"/>
    </source>
</evidence>
<sequence>MKKILVVIFCISILLVGCNKDRDVDTENQKPTIAEDETDHNEQPANDEKKDISDTTKDRQDHNDGTDEMNNEQEESEQIKEEPYVMQLNKEWAGKEPILRKMTELIIPPYEAKVKPYTIAKDLSNIENIDQFSGFTNEQINMLVKNGFVVLPSRSTRMHYVYDTNEYKGVPNFITADSVLHTYHQFYSKSLINIESAFLYEDLDLLTKQMLEKSVMLLNELEDEDLQELQKKNIVYFLVARMLIMNTSEISAEVEAELLNTAKDEYALIEKAEGFVKSPLYQFDFDYSQFKVRGHYTRSEELGRYFKTMMWFGTAPLPLMDAEGNMNNDNTLQALLVSFTTFLDSKKTCDAELWANIYLPTAQYVGLSDDINVFVMNELRKEVYGGSEDPNIFNDAEYVDKLYEAVKALPDPKIAADLKSLDTPTEKQFRYMGQRYILDSYVMQTLIDSILRPIPSALDTMGVMGSDVAKDLIFNHYKPQDNWPEYEERFNELKNEISGYTLETWGNNLYNGWLWSIDETLTEYGKTSGMPYFMTTDAWKYKSLNAALGSYTELKHDTVLYGKQSVAEMGGSIEYADYHYVEPNVPLYSKLLYLTDYTIKVLEDRGMMSDAMKNGAMEYKELLELLITCSIKELRNETLTEEEYRSLLWYGGIIEGISLNFLNGITSDYGALDLTDMLVTDISTFPGAYLSLGTGYFDEIYVVIPVEDKLYLSRGAVYSHYEFVSSTRLTDEEWWELQGIRINREEYGDYPEFIEPSEALPKQPFWVENFKADTNEVEITELEVNWDNLSEE</sequence>
<gene>
    <name evidence="2" type="ORF">I5677_07955</name>
</gene>
<name>A0A8J7HDI5_9FIRM</name>
<dbReference type="AlphaFoldDB" id="A0A8J7HDI5"/>
<dbReference type="SMART" id="SM01325">
    <property type="entry name" value="DUF3160"/>
    <property type="match status" value="1"/>
</dbReference>
<feature type="compositionally biased region" description="Acidic residues" evidence="1">
    <location>
        <begin position="66"/>
        <end position="76"/>
    </location>
</feature>
<dbReference type="EMBL" id="JAEAGR010000006">
    <property type="protein sequence ID" value="MBH1940819.1"/>
    <property type="molecule type" value="Genomic_DNA"/>
</dbReference>
<reference evidence="2" key="1">
    <citation type="submission" date="2020-12" db="EMBL/GenBank/DDBJ databases">
        <title>M. sibirica DSM 26468T genome.</title>
        <authorList>
            <person name="Thieme N."/>
            <person name="Rettenmaier R."/>
            <person name="Zverlov V."/>
            <person name="Liebl W."/>
        </authorList>
    </citation>
    <scope>NUCLEOTIDE SEQUENCE</scope>
    <source>
        <strain evidence="2">DSM 26468</strain>
    </source>
</reference>
<dbReference type="Pfam" id="PF11369">
    <property type="entry name" value="DUF3160"/>
    <property type="match status" value="1"/>
</dbReference>
<accession>A0A8J7HDI5</accession>
<proteinExistence type="predicted"/>
<dbReference type="Proteomes" id="UP000623269">
    <property type="component" value="Unassembled WGS sequence"/>
</dbReference>